<comment type="function">
    <text evidence="2">One of several proteins that assist in the late maturation steps of the functional core of the 30S ribosomal subunit. Associates with free 30S ribosomal subunits (but not with 30S subunits that are part of 70S ribosomes or polysomes). Required for efficient processing of 16S rRNA. May interact with the 5'-terminal helix region of 16S rRNA.</text>
</comment>
<dbReference type="InterPro" id="IPR015946">
    <property type="entry name" value="KH_dom-like_a/b"/>
</dbReference>
<dbReference type="InterPro" id="IPR023799">
    <property type="entry name" value="RbfA_dom_sf"/>
</dbReference>
<dbReference type="Proteomes" id="UP000245793">
    <property type="component" value="Unassembled WGS sequence"/>
</dbReference>
<dbReference type="Gene3D" id="3.30.300.20">
    <property type="match status" value="1"/>
</dbReference>
<keyword evidence="2" id="KW-0963">Cytoplasm</keyword>
<dbReference type="AlphaFoldDB" id="A0A2U1DMC3"/>
<dbReference type="Pfam" id="PF02033">
    <property type="entry name" value="RBFA"/>
    <property type="match status" value="1"/>
</dbReference>
<dbReference type="PROSITE" id="PS01319">
    <property type="entry name" value="RBFA"/>
    <property type="match status" value="1"/>
</dbReference>
<comment type="subunit">
    <text evidence="2">Monomer. Binds 30S ribosomal subunits, but not 50S ribosomal subunits or 70S ribosomes.</text>
</comment>
<keyword evidence="5" id="KW-1185">Reference proteome</keyword>
<sequence length="142" mass="16322">MDRRRQERINAEIKKVIAGALRDMKDPNVSSLTSVTEVSITNDLSFCDVKFSILGNNKEKNKIIETLKNAEGYFKTKIAKSISIRQVPELRIMLDDSIEYADHINSILKTLNIKHNDDNPLDEIEDYSNGEKYQNDDDFGRE</sequence>
<name>A0A2U1DMC3_9FIRM</name>
<dbReference type="HAMAP" id="MF_00003">
    <property type="entry name" value="RbfA"/>
    <property type="match status" value="1"/>
</dbReference>
<feature type="region of interest" description="Disordered" evidence="3">
    <location>
        <begin position="119"/>
        <end position="142"/>
    </location>
</feature>
<comment type="caution">
    <text evidence="4">The sequence shown here is derived from an EMBL/GenBank/DDBJ whole genome shotgun (WGS) entry which is preliminary data.</text>
</comment>
<evidence type="ECO:0000256" key="3">
    <source>
        <dbReference type="SAM" id="MobiDB-lite"/>
    </source>
</evidence>
<protein>
    <recommendedName>
        <fullName evidence="2">Ribosome-binding factor A</fullName>
    </recommendedName>
</protein>
<gene>
    <name evidence="2" type="primary">rbfA</name>
    <name evidence="4" type="ORF">C7381_1145</name>
</gene>
<evidence type="ECO:0000256" key="1">
    <source>
        <dbReference type="ARBA" id="ARBA00022517"/>
    </source>
</evidence>
<dbReference type="EMBL" id="QEKV01000014">
    <property type="protein sequence ID" value="PVY88828.1"/>
    <property type="molecule type" value="Genomic_DNA"/>
</dbReference>
<dbReference type="NCBIfam" id="TIGR00082">
    <property type="entry name" value="rbfA"/>
    <property type="match status" value="1"/>
</dbReference>
<dbReference type="PANTHER" id="PTHR33515:SF1">
    <property type="entry name" value="RIBOSOME-BINDING FACTOR A, CHLOROPLASTIC-RELATED"/>
    <property type="match status" value="1"/>
</dbReference>
<evidence type="ECO:0000313" key="4">
    <source>
        <dbReference type="EMBL" id="PVY88828.1"/>
    </source>
</evidence>
<feature type="compositionally biased region" description="Basic and acidic residues" evidence="3">
    <location>
        <begin position="133"/>
        <end position="142"/>
    </location>
</feature>
<accession>A0A2U1DMC3</accession>
<keyword evidence="1 2" id="KW-0690">Ribosome biogenesis</keyword>
<dbReference type="GO" id="GO:0043024">
    <property type="term" value="F:ribosomal small subunit binding"/>
    <property type="evidence" value="ECO:0007669"/>
    <property type="project" value="TreeGrafter"/>
</dbReference>
<evidence type="ECO:0000256" key="2">
    <source>
        <dbReference type="HAMAP-Rule" id="MF_00003"/>
    </source>
</evidence>
<dbReference type="SUPFAM" id="SSF89919">
    <property type="entry name" value="Ribosome-binding factor A, RbfA"/>
    <property type="match status" value="1"/>
</dbReference>
<comment type="similarity">
    <text evidence="2">Belongs to the RbfA family.</text>
</comment>
<dbReference type="GO" id="GO:0005829">
    <property type="term" value="C:cytosol"/>
    <property type="evidence" value="ECO:0007669"/>
    <property type="project" value="TreeGrafter"/>
</dbReference>
<dbReference type="RefSeq" id="WP_052085455.1">
    <property type="nucleotide sequence ID" value="NZ_CAUPJO010000009.1"/>
</dbReference>
<feature type="compositionally biased region" description="Acidic residues" evidence="3">
    <location>
        <begin position="119"/>
        <end position="128"/>
    </location>
</feature>
<dbReference type="InterPro" id="IPR000238">
    <property type="entry name" value="RbfA"/>
</dbReference>
<dbReference type="GO" id="GO:0030490">
    <property type="term" value="P:maturation of SSU-rRNA"/>
    <property type="evidence" value="ECO:0007669"/>
    <property type="project" value="UniProtKB-UniRule"/>
</dbReference>
<evidence type="ECO:0000313" key="5">
    <source>
        <dbReference type="Proteomes" id="UP000245793"/>
    </source>
</evidence>
<comment type="subcellular location">
    <subcellularLocation>
        <location evidence="2">Cytoplasm</location>
    </subcellularLocation>
</comment>
<dbReference type="PANTHER" id="PTHR33515">
    <property type="entry name" value="RIBOSOME-BINDING FACTOR A, CHLOROPLASTIC-RELATED"/>
    <property type="match status" value="1"/>
</dbReference>
<organism evidence="4 5">
    <name type="scientific">Ezakiella coagulans</name>
    <dbReference type="NCBI Taxonomy" id="46507"/>
    <lineage>
        <taxon>Bacteria</taxon>
        <taxon>Bacillati</taxon>
        <taxon>Bacillota</taxon>
        <taxon>Tissierellia</taxon>
        <taxon>Ezakiella</taxon>
    </lineage>
</organism>
<proteinExistence type="inferred from homology"/>
<reference evidence="4 5" key="1">
    <citation type="submission" date="2018-04" db="EMBL/GenBank/DDBJ databases">
        <title>Genomic Encyclopedia of Type Strains, Phase IV (KMG-IV): sequencing the most valuable type-strain genomes for metagenomic binning, comparative biology and taxonomic classification.</title>
        <authorList>
            <person name="Goeker M."/>
        </authorList>
    </citation>
    <scope>NUCLEOTIDE SEQUENCE [LARGE SCALE GENOMIC DNA]</scope>
    <source>
        <strain evidence="4 5">DSM 20705</strain>
    </source>
</reference>
<dbReference type="InterPro" id="IPR020053">
    <property type="entry name" value="Ribosome-bd_factorA_CS"/>
</dbReference>